<reference evidence="1 2" key="1">
    <citation type="submission" date="2017-04" db="EMBL/GenBank/DDBJ databases">
        <authorList>
            <person name="Afonso C.L."/>
            <person name="Miller P.J."/>
            <person name="Scott M.A."/>
            <person name="Spackman E."/>
            <person name="Goraichik I."/>
            <person name="Dimitrov K.M."/>
            <person name="Suarez D.L."/>
            <person name="Swayne D.E."/>
        </authorList>
    </citation>
    <scope>NUCLEOTIDE SEQUENCE [LARGE SCALE GENOMIC DNA]</scope>
    <source>
        <strain evidence="1 2">CGMCC 1.12708</strain>
    </source>
</reference>
<organism evidence="1 2">
    <name type="scientific">Moheibacter sediminis</name>
    <dbReference type="NCBI Taxonomy" id="1434700"/>
    <lineage>
        <taxon>Bacteria</taxon>
        <taxon>Pseudomonadati</taxon>
        <taxon>Bacteroidota</taxon>
        <taxon>Flavobacteriia</taxon>
        <taxon>Flavobacteriales</taxon>
        <taxon>Weeksellaceae</taxon>
        <taxon>Moheibacter</taxon>
    </lineage>
</organism>
<accession>A0A1W2AFI9</accession>
<dbReference type="RefSeq" id="WP_084017035.1">
    <property type="nucleotide sequence ID" value="NZ_FWXS01000004.1"/>
</dbReference>
<evidence type="ECO:0000313" key="1">
    <source>
        <dbReference type="EMBL" id="SMC59350.1"/>
    </source>
</evidence>
<protein>
    <submittedName>
        <fullName evidence="1">Uncharacterized protein</fullName>
    </submittedName>
</protein>
<dbReference type="STRING" id="1434700.SAMN06296427_104113"/>
<evidence type="ECO:0000313" key="2">
    <source>
        <dbReference type="Proteomes" id="UP000192393"/>
    </source>
</evidence>
<dbReference type="EMBL" id="FWXS01000004">
    <property type="protein sequence ID" value="SMC59350.1"/>
    <property type="molecule type" value="Genomic_DNA"/>
</dbReference>
<name>A0A1W2AFI9_9FLAO</name>
<sequence>MKQKTIIQVWGAQDRGKSGTIKIIREELIRFYINTSHTYSLPLPSGEISDVLICNGIKVGIESMGDYLWHWNLHDRLNAYILQHNCDIIICASRVYNDVSKHIEHLANTHNYRLLKVTNYRGEEFPFVQDELNQLSAQHLLNLVDQIITGRI</sequence>
<proteinExistence type="predicted"/>
<gene>
    <name evidence="1" type="ORF">SAMN06296427_104113</name>
</gene>
<keyword evidence="2" id="KW-1185">Reference proteome</keyword>
<dbReference type="Proteomes" id="UP000192393">
    <property type="component" value="Unassembled WGS sequence"/>
</dbReference>
<dbReference type="OrthoDB" id="5821096at2"/>
<dbReference type="AlphaFoldDB" id="A0A1W2AFI9"/>